<accession>A0A097AS76</accession>
<comment type="cofactor">
    <cofactor evidence="10">
        <name>Zn(2+)</name>
        <dbReference type="ChEBI" id="CHEBI:29105"/>
    </cofactor>
    <text evidence="10">Binds 1 zinc ion per subunit.</text>
</comment>
<dbReference type="AlphaFoldDB" id="A0A097AS76"/>
<dbReference type="InterPro" id="IPR014729">
    <property type="entry name" value="Rossmann-like_a/b/a_fold"/>
</dbReference>
<keyword evidence="2 10" id="KW-0963">Cytoplasm</keyword>
<feature type="binding site" evidence="10">
    <location>
        <position position="603"/>
    </location>
    <ligand>
        <name>ATP</name>
        <dbReference type="ChEBI" id="CHEBI:30616"/>
    </ligand>
</feature>
<dbReference type="SUPFAM" id="SSF47323">
    <property type="entry name" value="Anticodon-binding domain of a subclass of class I aminoacyl-tRNA synthetases"/>
    <property type="match status" value="1"/>
</dbReference>
<evidence type="ECO:0000256" key="4">
    <source>
        <dbReference type="ARBA" id="ARBA00022741"/>
    </source>
</evidence>
<evidence type="ECO:0000256" key="2">
    <source>
        <dbReference type="ARBA" id="ARBA00022490"/>
    </source>
</evidence>
<evidence type="ECO:0000256" key="5">
    <source>
        <dbReference type="ARBA" id="ARBA00022840"/>
    </source>
</evidence>
<evidence type="ECO:0000259" key="11">
    <source>
        <dbReference type="Pfam" id="PF00133"/>
    </source>
</evidence>
<comment type="subunit">
    <text evidence="10">Monomer.</text>
</comment>
<dbReference type="CDD" id="cd00818">
    <property type="entry name" value="IleRS_core"/>
    <property type="match status" value="1"/>
</dbReference>
<organism evidence="14 15">
    <name type="scientific">Thermoanaerobacter kivui</name>
    <name type="common">Acetogenium kivui</name>
    <dbReference type="NCBI Taxonomy" id="2325"/>
    <lineage>
        <taxon>Bacteria</taxon>
        <taxon>Bacillati</taxon>
        <taxon>Bacillota</taxon>
        <taxon>Clostridia</taxon>
        <taxon>Thermoanaerobacterales</taxon>
        <taxon>Thermoanaerobacteraceae</taxon>
        <taxon>Thermoanaerobacter</taxon>
    </lineage>
</organism>
<dbReference type="GO" id="GO:0004822">
    <property type="term" value="F:isoleucine-tRNA ligase activity"/>
    <property type="evidence" value="ECO:0007669"/>
    <property type="project" value="UniProtKB-UniRule"/>
</dbReference>
<feature type="short sequence motif" description="'KMSKS' region" evidence="10">
    <location>
        <begin position="600"/>
        <end position="604"/>
    </location>
</feature>
<dbReference type="RefSeq" id="WP_049685380.1">
    <property type="nucleotide sequence ID" value="NZ_CP009170.1"/>
</dbReference>
<feature type="binding site" evidence="10">
    <location>
        <position position="559"/>
    </location>
    <ligand>
        <name>L-isoleucyl-5'-AMP</name>
        <dbReference type="ChEBI" id="CHEBI:178002"/>
    </ligand>
</feature>
<keyword evidence="7 10" id="KW-0030">Aminoacyl-tRNA synthetase</keyword>
<dbReference type="eggNOG" id="COG0060">
    <property type="taxonomic scope" value="Bacteria"/>
</dbReference>
<dbReference type="OrthoDB" id="9810365at2"/>
<dbReference type="Pfam" id="PF00133">
    <property type="entry name" value="tRNA-synt_1"/>
    <property type="match status" value="1"/>
</dbReference>
<keyword evidence="4 10" id="KW-0547">Nucleotide-binding</keyword>
<feature type="domain" description="Zinc finger FPG/IleRS-type" evidence="12">
    <location>
        <begin position="896"/>
        <end position="923"/>
    </location>
</feature>
<reference evidence="15" key="1">
    <citation type="journal article" date="2015" name="Genome Announc.">
        <title>Whole-Genome Sequences of 80 Environmental and Clinical Isolates of Burkholderia pseudomallei.</title>
        <authorList>
            <person name="Johnson S.L."/>
            <person name="Baker A.L."/>
            <person name="Chain P.S."/>
            <person name="Currie B.J."/>
            <person name="Daligault H.E."/>
            <person name="Davenport K.W."/>
            <person name="Davis C.B."/>
            <person name="Inglis T.J."/>
            <person name="Kaestli M."/>
            <person name="Koren S."/>
            <person name="Mayo M."/>
            <person name="Merritt A.J."/>
            <person name="Price E.P."/>
            <person name="Sarovich D.S."/>
            <person name="Warner J."/>
            <person name="Rosovitz M.J."/>
        </authorList>
    </citation>
    <scope>NUCLEOTIDE SEQUENCE [LARGE SCALE GENOMIC DNA]</scope>
    <source>
        <strain evidence="15">DSM 2030</strain>
    </source>
</reference>
<evidence type="ECO:0000259" key="12">
    <source>
        <dbReference type="Pfam" id="PF06827"/>
    </source>
</evidence>
<dbReference type="SUPFAM" id="SSF52374">
    <property type="entry name" value="Nucleotidylyl transferase"/>
    <property type="match status" value="1"/>
</dbReference>
<evidence type="ECO:0000256" key="3">
    <source>
        <dbReference type="ARBA" id="ARBA00022598"/>
    </source>
</evidence>
<feature type="domain" description="Methionyl/Valyl/Leucyl/Isoleucyl-tRNA synthetase anticodon-binding" evidence="13">
    <location>
        <begin position="683"/>
        <end position="840"/>
    </location>
</feature>
<keyword evidence="3 10" id="KW-0436">Ligase</keyword>
<dbReference type="InterPro" id="IPR002300">
    <property type="entry name" value="aa-tRNA-synth_Ia"/>
</dbReference>
<evidence type="ECO:0000256" key="9">
    <source>
        <dbReference type="ARBA" id="ARBA00048359"/>
    </source>
</evidence>
<feature type="short sequence motif" description="'HIGH' region" evidence="10">
    <location>
        <begin position="57"/>
        <end position="67"/>
    </location>
</feature>
<keyword evidence="15" id="KW-1185">Reference proteome</keyword>
<dbReference type="InterPro" id="IPR033708">
    <property type="entry name" value="Anticodon_Ile_BEm"/>
</dbReference>
<evidence type="ECO:0000313" key="14">
    <source>
        <dbReference type="EMBL" id="AIS52659.1"/>
    </source>
</evidence>
<dbReference type="InterPro" id="IPR002301">
    <property type="entry name" value="Ile-tRNA-ligase"/>
</dbReference>
<dbReference type="STRING" id="2325.TKV_c14930"/>
<keyword evidence="10" id="KW-0479">Metal-binding</keyword>
<dbReference type="GO" id="GO:0008270">
    <property type="term" value="F:zinc ion binding"/>
    <property type="evidence" value="ECO:0007669"/>
    <property type="project" value="UniProtKB-UniRule"/>
</dbReference>
<dbReference type="GO" id="GO:0006428">
    <property type="term" value="P:isoleucyl-tRNA aminoacylation"/>
    <property type="evidence" value="ECO:0007669"/>
    <property type="project" value="UniProtKB-UniRule"/>
</dbReference>
<dbReference type="NCBIfam" id="TIGR00392">
    <property type="entry name" value="ileS"/>
    <property type="match status" value="1"/>
</dbReference>
<proteinExistence type="inferred from homology"/>
<evidence type="ECO:0000256" key="10">
    <source>
        <dbReference type="HAMAP-Rule" id="MF_02002"/>
    </source>
</evidence>
<dbReference type="PROSITE" id="PS00178">
    <property type="entry name" value="AA_TRNA_LIGASE_I"/>
    <property type="match status" value="1"/>
</dbReference>
<dbReference type="GO" id="GO:0002161">
    <property type="term" value="F:aminoacyl-tRNA deacylase activity"/>
    <property type="evidence" value="ECO:0007669"/>
    <property type="project" value="InterPro"/>
</dbReference>
<feature type="binding site" evidence="10">
    <location>
        <position position="922"/>
    </location>
    <ligand>
        <name>Zn(2+)</name>
        <dbReference type="ChEBI" id="CHEBI:29105"/>
    </ligand>
</feature>
<dbReference type="HAMAP" id="MF_02002">
    <property type="entry name" value="Ile_tRNA_synth_type1"/>
    <property type="match status" value="1"/>
</dbReference>
<evidence type="ECO:0000256" key="1">
    <source>
        <dbReference type="ARBA" id="ARBA00006887"/>
    </source>
</evidence>
<comment type="function">
    <text evidence="8 10">Catalyzes the attachment of isoleucine to tRNA(Ile). As IleRS can inadvertently accommodate and process structurally similar amino acids such as valine, to avoid such errors it has two additional distinct tRNA(Ile)-dependent editing activities. One activity is designated as 'pretransfer' editing and involves the hydrolysis of activated Val-AMP. The other activity is designated 'posttransfer' editing and involves deacylation of mischarged Val-tRNA(Ile).</text>
</comment>
<dbReference type="KEGG" id="tki:TKV_c14930"/>
<feature type="binding site" evidence="10">
    <location>
        <position position="899"/>
    </location>
    <ligand>
        <name>Zn(2+)</name>
        <dbReference type="ChEBI" id="CHEBI:29105"/>
    </ligand>
</feature>
<dbReference type="InterPro" id="IPR009008">
    <property type="entry name" value="Val/Leu/Ile-tRNA-synth_edit"/>
</dbReference>
<dbReference type="SUPFAM" id="SSF50677">
    <property type="entry name" value="ValRS/IleRS/LeuRS editing domain"/>
    <property type="match status" value="1"/>
</dbReference>
<keyword evidence="6 10" id="KW-0648">Protein biosynthesis</keyword>
<dbReference type="Pfam" id="PF06827">
    <property type="entry name" value="zf-FPG_IleRS"/>
    <property type="match status" value="1"/>
</dbReference>
<dbReference type="EC" id="6.1.1.5" evidence="10"/>
<dbReference type="GO" id="GO:0005524">
    <property type="term" value="F:ATP binding"/>
    <property type="evidence" value="ECO:0007669"/>
    <property type="project" value="UniProtKB-UniRule"/>
</dbReference>
<dbReference type="EMBL" id="CP009170">
    <property type="protein sequence ID" value="AIS52659.1"/>
    <property type="molecule type" value="Genomic_DNA"/>
</dbReference>
<dbReference type="InterPro" id="IPR001412">
    <property type="entry name" value="aa-tRNA-synth_I_CS"/>
</dbReference>
<dbReference type="Gene3D" id="3.40.50.620">
    <property type="entry name" value="HUPs"/>
    <property type="match status" value="2"/>
</dbReference>
<keyword evidence="5 10" id="KW-0067">ATP-binding</keyword>
<dbReference type="HOGENOM" id="CLU_001493_7_1_9"/>
<feature type="binding site" evidence="10">
    <location>
        <position position="902"/>
    </location>
    <ligand>
        <name>Zn(2+)</name>
        <dbReference type="ChEBI" id="CHEBI:29105"/>
    </ligand>
</feature>
<dbReference type="InterPro" id="IPR013155">
    <property type="entry name" value="M/V/L/I-tRNA-synth_anticd-bd"/>
</dbReference>
<dbReference type="Proteomes" id="UP000029669">
    <property type="component" value="Chromosome"/>
</dbReference>
<evidence type="ECO:0000259" key="13">
    <source>
        <dbReference type="Pfam" id="PF08264"/>
    </source>
</evidence>
<evidence type="ECO:0000256" key="8">
    <source>
        <dbReference type="ARBA" id="ARBA00025217"/>
    </source>
</evidence>
<dbReference type="InterPro" id="IPR023585">
    <property type="entry name" value="Ile-tRNA-ligase_type1"/>
</dbReference>
<evidence type="ECO:0000256" key="6">
    <source>
        <dbReference type="ARBA" id="ARBA00022917"/>
    </source>
</evidence>
<name>A0A097AS76_THEKI</name>
<comment type="catalytic activity">
    <reaction evidence="9 10">
        <text>tRNA(Ile) + L-isoleucine + ATP = L-isoleucyl-tRNA(Ile) + AMP + diphosphate</text>
        <dbReference type="Rhea" id="RHEA:11060"/>
        <dbReference type="Rhea" id="RHEA-COMP:9666"/>
        <dbReference type="Rhea" id="RHEA-COMP:9695"/>
        <dbReference type="ChEBI" id="CHEBI:30616"/>
        <dbReference type="ChEBI" id="CHEBI:33019"/>
        <dbReference type="ChEBI" id="CHEBI:58045"/>
        <dbReference type="ChEBI" id="CHEBI:78442"/>
        <dbReference type="ChEBI" id="CHEBI:78528"/>
        <dbReference type="ChEBI" id="CHEBI:456215"/>
        <dbReference type="EC" id="6.1.1.5"/>
    </reaction>
</comment>
<protein>
    <recommendedName>
        <fullName evidence="10">Isoleucine--tRNA ligase</fullName>
        <ecNumber evidence="10">6.1.1.5</ecNumber>
    </recommendedName>
    <alternativeName>
        <fullName evidence="10">Isoleucyl-tRNA synthetase</fullName>
        <shortName evidence="10">IleRS</shortName>
    </alternativeName>
</protein>
<evidence type="ECO:0000313" key="15">
    <source>
        <dbReference type="Proteomes" id="UP000029669"/>
    </source>
</evidence>
<dbReference type="Gene3D" id="1.10.730.20">
    <property type="match status" value="1"/>
</dbReference>
<dbReference type="FunFam" id="1.10.730.20:FF:000001">
    <property type="entry name" value="Isoleucine--tRNA ligase"/>
    <property type="match status" value="1"/>
</dbReference>
<feature type="domain" description="Aminoacyl-tRNA synthetase class Ia" evidence="11">
    <location>
        <begin position="27"/>
        <end position="639"/>
    </location>
</feature>
<dbReference type="PANTHER" id="PTHR42765:SF1">
    <property type="entry name" value="ISOLEUCINE--TRNA LIGASE, MITOCHONDRIAL"/>
    <property type="match status" value="1"/>
</dbReference>
<dbReference type="GO" id="GO:0000049">
    <property type="term" value="F:tRNA binding"/>
    <property type="evidence" value="ECO:0007669"/>
    <property type="project" value="InterPro"/>
</dbReference>
<feature type="binding site" evidence="10">
    <location>
        <position position="919"/>
    </location>
    <ligand>
        <name>Zn(2+)</name>
        <dbReference type="ChEBI" id="CHEBI:29105"/>
    </ligand>
</feature>
<keyword evidence="10" id="KW-0862">Zinc</keyword>
<dbReference type="InterPro" id="IPR050081">
    <property type="entry name" value="Ile-tRNA_ligase"/>
</dbReference>
<gene>
    <name evidence="10 14" type="primary">ileS</name>
    <name evidence="14" type="ORF">TKV_c14930</name>
</gene>
<dbReference type="InterPro" id="IPR010663">
    <property type="entry name" value="Znf_FPG/IleRS"/>
</dbReference>
<evidence type="ECO:0000256" key="7">
    <source>
        <dbReference type="ARBA" id="ARBA00023146"/>
    </source>
</evidence>
<comment type="subcellular location">
    <subcellularLocation>
        <location evidence="10">Cytoplasm</location>
    </subcellularLocation>
</comment>
<comment type="domain">
    <text evidence="10">IleRS has two distinct active sites: one for aminoacylation and one for editing. The misactivated valine is translocated from the active site to the editing site, which sterically excludes the correctly activated isoleucine. The single editing site contains two valyl binding pockets, one specific for each substrate (Val-AMP or Val-tRNA(Ile)).</text>
</comment>
<dbReference type="GO" id="GO:0005829">
    <property type="term" value="C:cytosol"/>
    <property type="evidence" value="ECO:0007669"/>
    <property type="project" value="TreeGrafter"/>
</dbReference>
<dbReference type="InterPro" id="IPR009080">
    <property type="entry name" value="tRNAsynth_Ia_anticodon-bd"/>
</dbReference>
<sequence length="932" mass="107781">MDYNKTLNLPRTDFPMKANLPTREPEILKKWEEMDIYHKTLEKNKGKEKYILHDGPPYANGDIHLGTAMNKVLKDIIVKYKTMRGYDAPYVPGWDTHGLPIEQQAIKTLGIKRHEVSPIEFRKVCKDFAYSQIEKQKAQFKRLGVRGDWDNPYLTLNPEYEAKQIEVFGEMAKKGYIYKGLKPVYWCPSCETALAEAEIEYFDETSDSIYVKFRVRDDLGKFKGIVENLNNVYFVIWTTTTWTIPANLAIALNPVFDYALAKFGDEVYIMAKNMLDTVKKEANLSDYEIIAVFKGKDLEGMKATHPLYDRDSLIILGEHVTLEAGTGCVHTAPGHGEEDFLVGQEYGLEALNPIDDKGYFTDKAPGYAGLYYEDANKVIKEDLKKVNALLASKHITHSYPHCWRCKSPIIFRATEQWFASVEGFRQEALKAIKEVKWYPAWGEERITNMVRDRRDWCISRQRVWGVPIPIFYCEKCGKELINDDTINAVKEIFRQRGSDAWFEMSAEEILPKGTVCECGSTKFRKETDIMDVWFDSGSSHAAVLETHPDLKWPAELYLEGSDQHRGWFQSSLLTSVATRGKAPYKNVLTHGFVVDGEGRKMSKSLGNGIDPADVIKEYGADILRLWTVSADFTSDMRISQEILKQMTEAYRKIRNTSKFLLSNLYDFDPDKDMLPYEELLEIDKWALYRLDRLVKDLTESFDEYRYYDFLHEVHTFCVVDMSSFYLDILKDRLYTYPASSKERRAAQTTLYIILDTLVRLIAPVLTFTSEEIWSYMKHDSKNNVESIQLADWPKVQEKYNNPYIIEKWEKLFDVRKDISKALEIARNDKKIGHSLEAQVDIYPSKELYDFFKGFNDLDYVFIVSKVVLHQPGELAPQNSYASEDYDLKIVVTHAPGEKCERCWMYSETVGTIKEHPTICARCASHIEQQTQV</sequence>
<dbReference type="Gene3D" id="1.10.10.830">
    <property type="entry name" value="Ile-tRNA synthetase CP2 domain-like"/>
    <property type="match status" value="1"/>
</dbReference>
<dbReference type="CDD" id="cd07960">
    <property type="entry name" value="Anticodon_Ia_Ile_BEm"/>
    <property type="match status" value="1"/>
</dbReference>
<dbReference type="PRINTS" id="PR00984">
    <property type="entry name" value="TRNASYNTHILE"/>
</dbReference>
<comment type="similarity">
    <text evidence="1 10">Belongs to the class-I aminoacyl-tRNA synthetase family. IleS type 1 subfamily.</text>
</comment>
<dbReference type="Pfam" id="PF08264">
    <property type="entry name" value="Anticodon_1"/>
    <property type="match status" value="1"/>
</dbReference>
<dbReference type="PANTHER" id="PTHR42765">
    <property type="entry name" value="SOLEUCYL-TRNA SYNTHETASE"/>
    <property type="match status" value="1"/>
</dbReference>
<dbReference type="FunFam" id="3.40.50.620:FF:000152">
    <property type="entry name" value="Isoleucine--tRNA ligase"/>
    <property type="match status" value="1"/>
</dbReference>